<dbReference type="Gene3D" id="1.10.418.10">
    <property type="entry name" value="Calponin-like domain"/>
    <property type="match status" value="1"/>
</dbReference>
<organism evidence="3 4">
    <name type="scientific">Caenorhabditis japonica</name>
    <dbReference type="NCBI Taxonomy" id="281687"/>
    <lineage>
        <taxon>Eukaryota</taxon>
        <taxon>Metazoa</taxon>
        <taxon>Ecdysozoa</taxon>
        <taxon>Nematoda</taxon>
        <taxon>Chromadorea</taxon>
        <taxon>Rhabditida</taxon>
        <taxon>Rhabditina</taxon>
        <taxon>Rhabditomorpha</taxon>
        <taxon>Rhabditoidea</taxon>
        <taxon>Rhabditidae</taxon>
        <taxon>Peloderinae</taxon>
        <taxon>Caenorhabditis</taxon>
    </lineage>
</organism>
<reference evidence="4" key="1">
    <citation type="submission" date="2010-08" db="EMBL/GenBank/DDBJ databases">
        <authorList>
            <consortium name="Caenorhabditis japonica Sequencing Consortium"/>
            <person name="Wilson R.K."/>
        </authorList>
    </citation>
    <scope>NUCLEOTIDE SEQUENCE [LARGE SCALE GENOMIC DNA]</scope>
    <source>
        <strain evidence="4">DF5081</strain>
    </source>
</reference>
<feature type="region of interest" description="Disordered" evidence="1">
    <location>
        <begin position="1"/>
        <end position="97"/>
    </location>
</feature>
<dbReference type="AlphaFoldDB" id="A0A8R1HVW1"/>
<feature type="compositionally biased region" description="Low complexity" evidence="1">
    <location>
        <begin position="10"/>
        <end position="19"/>
    </location>
</feature>
<reference evidence="3" key="2">
    <citation type="submission" date="2022-06" db="UniProtKB">
        <authorList>
            <consortium name="EnsemblMetazoa"/>
        </authorList>
    </citation>
    <scope>IDENTIFICATION</scope>
    <source>
        <strain evidence="3">DF5081</strain>
    </source>
</reference>
<dbReference type="EnsemblMetazoa" id="CJA12358.1">
    <property type="protein sequence ID" value="CJA12358.1"/>
    <property type="gene ID" value="WBGene00131562"/>
</dbReference>
<evidence type="ECO:0000313" key="3">
    <source>
        <dbReference type="EnsemblMetazoa" id="CJA12358.1"/>
    </source>
</evidence>
<dbReference type="CDD" id="cd00014">
    <property type="entry name" value="CH_SF"/>
    <property type="match status" value="1"/>
</dbReference>
<proteinExistence type="predicted"/>
<feature type="domain" description="Calponin-homology (CH)" evidence="2">
    <location>
        <begin position="114"/>
        <end position="240"/>
    </location>
</feature>
<dbReference type="OMA" id="RIFKRPT"/>
<dbReference type="PROSITE" id="PS50021">
    <property type="entry name" value="CH"/>
    <property type="match status" value="1"/>
</dbReference>
<dbReference type="InterPro" id="IPR001715">
    <property type="entry name" value="CH_dom"/>
</dbReference>
<dbReference type="SMART" id="SM00033">
    <property type="entry name" value="CH"/>
    <property type="match status" value="1"/>
</dbReference>
<accession>A0A8R1HVW1</accession>
<dbReference type="Proteomes" id="UP000005237">
    <property type="component" value="Unassembled WGS sequence"/>
</dbReference>
<feature type="compositionally biased region" description="Basic and acidic residues" evidence="1">
    <location>
        <begin position="80"/>
        <end position="97"/>
    </location>
</feature>
<keyword evidence="4" id="KW-1185">Reference proteome</keyword>
<dbReference type="Pfam" id="PF00307">
    <property type="entry name" value="CH"/>
    <property type="match status" value="1"/>
</dbReference>
<evidence type="ECO:0000256" key="1">
    <source>
        <dbReference type="SAM" id="MobiDB-lite"/>
    </source>
</evidence>
<feature type="region of interest" description="Disordered" evidence="1">
    <location>
        <begin position="282"/>
        <end position="327"/>
    </location>
</feature>
<dbReference type="SUPFAM" id="SSF47576">
    <property type="entry name" value="Calponin-homology domain, CH-domain"/>
    <property type="match status" value="1"/>
</dbReference>
<name>A0A8R1HVW1_CAEJA</name>
<protein>
    <submittedName>
        <fullName evidence="3">Calponin-homology (CH) domain-containing protein</fullName>
    </submittedName>
</protein>
<evidence type="ECO:0000313" key="4">
    <source>
        <dbReference type="Proteomes" id="UP000005237"/>
    </source>
</evidence>
<evidence type="ECO:0000259" key="2">
    <source>
        <dbReference type="PROSITE" id="PS50021"/>
    </source>
</evidence>
<sequence>MSATEETKQVVEQVPEVPASEPPAEAPAAPAETAAAPAVEKTDDAAAPAATEEAAAAPEEKKKSGGVARRFTFNKRWGKHRDAEAGAPKEPEAPKDPKDDVLGWIAQQIPQAVHKANYQVIDWVQKTAIAEESERKAIPGKDQSTTRNQFLGFFKDGDVLVKLANALEPSAVEVATAEENADAAAQKEVQKKNIDAFGAWAQKALGTESAPISADDLLEKGKSGYSAVFQTLWQLGVGAKEKFDKEGFNVDTIVQLANTVVKSGLLNTILGFFRRNRQAAAAVEEPKEGEVAPAAEGDAKEENAGETVDEPIAVKQETSAPAAVSAN</sequence>
<feature type="compositionally biased region" description="Low complexity" evidence="1">
    <location>
        <begin position="26"/>
        <end position="57"/>
    </location>
</feature>
<dbReference type="InterPro" id="IPR036872">
    <property type="entry name" value="CH_dom_sf"/>
</dbReference>